<dbReference type="PROSITE" id="PS50809">
    <property type="entry name" value="DM_2"/>
    <property type="match status" value="1"/>
</dbReference>
<organism evidence="9 10">
    <name type="scientific">Terrapene triunguis</name>
    <name type="common">Three-toed box turtle</name>
    <dbReference type="NCBI Taxonomy" id="2587831"/>
    <lineage>
        <taxon>Eukaryota</taxon>
        <taxon>Metazoa</taxon>
        <taxon>Chordata</taxon>
        <taxon>Craniata</taxon>
        <taxon>Vertebrata</taxon>
        <taxon>Euteleostomi</taxon>
        <taxon>Archelosauria</taxon>
        <taxon>Testudinata</taxon>
        <taxon>Testudines</taxon>
        <taxon>Cryptodira</taxon>
        <taxon>Durocryptodira</taxon>
        <taxon>Testudinoidea</taxon>
        <taxon>Emydidae</taxon>
        <taxon>Terrapene</taxon>
    </lineage>
</organism>
<dbReference type="Ensembl" id="ENSTMTT00000003642.1">
    <property type="protein sequence ID" value="ENSTMTP00000003512.1"/>
    <property type="gene ID" value="ENSTMTG00000002613.1"/>
</dbReference>
<dbReference type="Pfam" id="PF00751">
    <property type="entry name" value="DM"/>
    <property type="match status" value="1"/>
</dbReference>
<feature type="DNA-binding region" description="DM" evidence="6">
    <location>
        <begin position="127"/>
        <end position="174"/>
    </location>
</feature>
<evidence type="ECO:0000256" key="1">
    <source>
        <dbReference type="ARBA" id="ARBA00006834"/>
    </source>
</evidence>
<accession>A0A674I6M2</accession>
<proteinExistence type="inferred from homology"/>
<feature type="region of interest" description="Disordered" evidence="7">
    <location>
        <begin position="1"/>
        <end position="124"/>
    </location>
</feature>
<reference evidence="9" key="2">
    <citation type="submission" date="2025-09" db="UniProtKB">
        <authorList>
            <consortium name="Ensembl"/>
        </authorList>
    </citation>
    <scope>IDENTIFICATION</scope>
</reference>
<dbReference type="GO" id="GO:0000981">
    <property type="term" value="F:DNA-binding transcription factor activity, RNA polymerase II-specific"/>
    <property type="evidence" value="ECO:0007669"/>
    <property type="project" value="TreeGrafter"/>
</dbReference>
<dbReference type="AlphaFoldDB" id="A0A674I6M2"/>
<evidence type="ECO:0000313" key="10">
    <source>
        <dbReference type="Proteomes" id="UP000472274"/>
    </source>
</evidence>
<dbReference type="SMART" id="SM00301">
    <property type="entry name" value="DM"/>
    <property type="match status" value="1"/>
</dbReference>
<evidence type="ECO:0000256" key="6">
    <source>
        <dbReference type="PROSITE-ProRule" id="PRU00070"/>
    </source>
</evidence>
<keyword evidence="5 6" id="KW-0539">Nucleus</keyword>
<dbReference type="PANTHER" id="PTHR12322">
    <property type="entry name" value="DOUBLESEX AND MAB-3 RELATED TRANSCRIPTION FACTOR DMRT"/>
    <property type="match status" value="1"/>
</dbReference>
<dbReference type="InParanoid" id="A0A674I6M2"/>
<dbReference type="Gene3D" id="4.10.1040.10">
    <property type="entry name" value="DM DNA-binding domain"/>
    <property type="match status" value="1"/>
</dbReference>
<evidence type="ECO:0000259" key="8">
    <source>
        <dbReference type="PROSITE" id="PS50809"/>
    </source>
</evidence>
<feature type="compositionally biased region" description="Low complexity" evidence="7">
    <location>
        <begin position="64"/>
        <end position="82"/>
    </location>
</feature>
<dbReference type="PROSITE" id="PS40000">
    <property type="entry name" value="DM_1"/>
    <property type="match status" value="1"/>
</dbReference>
<dbReference type="InterPro" id="IPR001275">
    <property type="entry name" value="DM_DNA-bd"/>
</dbReference>
<reference evidence="9" key="1">
    <citation type="submission" date="2025-08" db="UniProtKB">
        <authorList>
            <consortium name="Ensembl"/>
        </authorList>
    </citation>
    <scope>IDENTIFICATION</scope>
</reference>
<sequence length="190" mass="19626">MGGGGGGGGRAGPRLAVWGGTGSPNHPSIQFPKPDVALSRAGSRHQPTKHVLGAAPGGGRHGGALRPQSGAATGLAALPAALRPVGESGARPGSPPCSRRSGCRGESGEPRPGLPPSPRRSGCTPKCARCRNHGVVSTLKGHKHFCRWRDCACAKCALIAERQRVMAAQVALRRQQAQEETVPQQLFFCI</sequence>
<dbReference type="SUPFAM" id="SSF82927">
    <property type="entry name" value="Cysteine-rich DNA binding domain, (DM domain)"/>
    <property type="match status" value="1"/>
</dbReference>
<dbReference type="FunFam" id="4.10.1040.10:FF:000001">
    <property type="entry name" value="doublesex- and mab-3-related transcription factor 1"/>
    <property type="match status" value="1"/>
</dbReference>
<evidence type="ECO:0000256" key="2">
    <source>
        <dbReference type="ARBA" id="ARBA00022723"/>
    </source>
</evidence>
<feature type="compositionally biased region" description="Gly residues" evidence="7">
    <location>
        <begin position="1"/>
        <end position="11"/>
    </location>
</feature>
<name>A0A674I6M2_9SAUR</name>
<keyword evidence="10" id="KW-1185">Reference proteome</keyword>
<keyword evidence="3 6" id="KW-0862">Zinc</keyword>
<evidence type="ECO:0000256" key="3">
    <source>
        <dbReference type="ARBA" id="ARBA00022833"/>
    </source>
</evidence>
<dbReference type="GO" id="GO:0007548">
    <property type="term" value="P:sex differentiation"/>
    <property type="evidence" value="ECO:0007669"/>
    <property type="project" value="TreeGrafter"/>
</dbReference>
<dbReference type="GO" id="GO:0005634">
    <property type="term" value="C:nucleus"/>
    <property type="evidence" value="ECO:0007669"/>
    <property type="project" value="UniProtKB-SubCell"/>
</dbReference>
<comment type="similarity">
    <text evidence="1">Belongs to the DMRT family.</text>
</comment>
<comment type="subcellular location">
    <subcellularLocation>
        <location evidence="6">Nucleus</location>
    </subcellularLocation>
</comment>
<evidence type="ECO:0000313" key="9">
    <source>
        <dbReference type="Ensembl" id="ENSTMTP00000003512.1"/>
    </source>
</evidence>
<dbReference type="Proteomes" id="UP000472274">
    <property type="component" value="Unplaced"/>
</dbReference>
<dbReference type="GO" id="GO:0000978">
    <property type="term" value="F:RNA polymerase II cis-regulatory region sequence-specific DNA binding"/>
    <property type="evidence" value="ECO:0007669"/>
    <property type="project" value="TreeGrafter"/>
</dbReference>
<evidence type="ECO:0000256" key="7">
    <source>
        <dbReference type="SAM" id="MobiDB-lite"/>
    </source>
</evidence>
<feature type="domain" description="DM" evidence="8">
    <location>
        <begin position="127"/>
        <end position="174"/>
    </location>
</feature>
<evidence type="ECO:0000256" key="5">
    <source>
        <dbReference type="ARBA" id="ARBA00023242"/>
    </source>
</evidence>
<dbReference type="GO" id="GO:0046872">
    <property type="term" value="F:metal ion binding"/>
    <property type="evidence" value="ECO:0007669"/>
    <property type="project" value="UniProtKB-KW"/>
</dbReference>
<dbReference type="InterPro" id="IPR026607">
    <property type="entry name" value="DMRT"/>
</dbReference>
<protein>
    <recommendedName>
        <fullName evidence="8">DM domain-containing protein</fullName>
    </recommendedName>
</protein>
<keyword evidence="4 6" id="KW-0238">DNA-binding</keyword>
<evidence type="ECO:0000256" key="4">
    <source>
        <dbReference type="ARBA" id="ARBA00023125"/>
    </source>
</evidence>
<dbReference type="GeneTree" id="ENSGT00940000160640"/>
<dbReference type="InterPro" id="IPR036407">
    <property type="entry name" value="DM_DNA-bd_sf"/>
</dbReference>
<dbReference type="PANTHER" id="PTHR12322:SF53">
    <property type="entry name" value="DOUBLESEX-MAB RELATED 11E"/>
    <property type="match status" value="1"/>
</dbReference>
<keyword evidence="2 6" id="KW-0479">Metal-binding</keyword>